<dbReference type="PANTHER" id="PTHR43734">
    <property type="entry name" value="PHYTOENE DESATURASE"/>
    <property type="match status" value="1"/>
</dbReference>
<dbReference type="Proteomes" id="UP001519503">
    <property type="component" value="Unassembled WGS sequence"/>
</dbReference>
<evidence type="ECO:0000256" key="2">
    <source>
        <dbReference type="ARBA" id="ARBA00022746"/>
    </source>
</evidence>
<dbReference type="InterPro" id="IPR036188">
    <property type="entry name" value="FAD/NAD-bd_sf"/>
</dbReference>
<organism evidence="7 8">
    <name type="scientific">Fructobacillus parabroussonetiae</name>
    <dbReference type="NCBI Taxonomy" id="2713174"/>
    <lineage>
        <taxon>Bacteria</taxon>
        <taxon>Bacillati</taxon>
        <taxon>Bacillota</taxon>
        <taxon>Bacilli</taxon>
        <taxon>Lactobacillales</taxon>
        <taxon>Lactobacillaceae</taxon>
        <taxon>Fructobacillus</taxon>
    </lineage>
</organism>
<dbReference type="InterPro" id="IPR002937">
    <property type="entry name" value="Amino_oxidase"/>
</dbReference>
<gene>
    <name evidence="7" type="primary">crtI</name>
    <name evidence="7" type="ORF">G6R30_03465</name>
</gene>
<feature type="domain" description="Amine oxidase" evidence="6">
    <location>
        <begin position="12"/>
        <end position="491"/>
    </location>
</feature>
<evidence type="ECO:0000256" key="5">
    <source>
        <dbReference type="RuleBase" id="RU362075"/>
    </source>
</evidence>
<keyword evidence="8" id="KW-1185">Reference proteome</keyword>
<evidence type="ECO:0000313" key="7">
    <source>
        <dbReference type="EMBL" id="MBS9337517.1"/>
    </source>
</evidence>
<comment type="pathway">
    <text evidence="1 5">Carotenoid biosynthesis.</text>
</comment>
<dbReference type="NCBIfam" id="TIGR02734">
    <property type="entry name" value="crtI_fam"/>
    <property type="match status" value="1"/>
</dbReference>
<keyword evidence="2 5" id="KW-0125">Carotenoid biosynthesis</keyword>
<sequence>MKKVSIIGAGVGGLTTAIYLQKAGFDVTIYEKNDHPGGKMDLIEDSGFKFDTGPTIVMMPDVYEQPFKDTGVDYRDYFTMERVNPFMDVLTEGNKFELSSDLVDIARDFEAYGDGEMLGFLKYLTDIYGKYINAKNNFIYKSFRGPGDFYNLKTLWQAMRLRTFSTSFKAISKNIKNTNLQYLMSFQTLYIGISPFNGPSIYNIIPMIELIYGIWFIKGGMYEYAKAMAKRFEELGGQIRYESPVDEIVVKNDKTVAGLRIGQGFESADAVVANADFPYAMESLLGLPDQKKGKYGKAKVEKMDYAMSCFMLYLGIDRQYADLKLHTIKMAKDFEQNVHEIDTGTLPEDPSFYVYNPSSLDNSFAPSGQTSLYVLVPVANLKENDNWSDQMIEDYSEKVIEKVEKDLALTDLSQHIVVKHVFTPKTFASRYNSLYGTAFGLKPTLMQSNYFRPHNKDSRLKNLYFAGASVHPGAGVPIVITSGELAAKEVMRDFK</sequence>
<dbReference type="SUPFAM" id="SSF51905">
    <property type="entry name" value="FAD/NAD(P)-binding domain"/>
    <property type="match status" value="1"/>
</dbReference>
<protein>
    <submittedName>
        <fullName evidence="7">Phytoene desaturase</fullName>
    </submittedName>
</protein>
<dbReference type="PANTHER" id="PTHR43734:SF1">
    <property type="entry name" value="PHYTOENE DESATURASE"/>
    <property type="match status" value="1"/>
</dbReference>
<dbReference type="InterPro" id="IPR014105">
    <property type="entry name" value="Carotenoid/retinoid_OxRdtase"/>
</dbReference>
<evidence type="ECO:0000256" key="4">
    <source>
        <dbReference type="ARBA" id="ARBA00038322"/>
    </source>
</evidence>
<dbReference type="RefSeq" id="WP_213821486.1">
    <property type="nucleotide sequence ID" value="NZ_JAAMFL010000005.1"/>
</dbReference>
<comment type="caution">
    <text evidence="7">The sequence shown here is derived from an EMBL/GenBank/DDBJ whole genome shotgun (WGS) entry which is preliminary data.</text>
</comment>
<evidence type="ECO:0000256" key="1">
    <source>
        <dbReference type="ARBA" id="ARBA00004829"/>
    </source>
</evidence>
<evidence type="ECO:0000256" key="3">
    <source>
        <dbReference type="ARBA" id="ARBA00023002"/>
    </source>
</evidence>
<comment type="similarity">
    <text evidence="4">Belongs to the carotenoid/retinoid oxidoreductase family. CrtN subfamily.</text>
</comment>
<evidence type="ECO:0000259" key="6">
    <source>
        <dbReference type="Pfam" id="PF01593"/>
    </source>
</evidence>
<dbReference type="Gene3D" id="3.50.50.60">
    <property type="entry name" value="FAD/NAD(P)-binding domain"/>
    <property type="match status" value="2"/>
</dbReference>
<evidence type="ECO:0000313" key="8">
    <source>
        <dbReference type="Proteomes" id="UP001519503"/>
    </source>
</evidence>
<name>A0ABS5QXI6_9LACO</name>
<dbReference type="EMBL" id="JAAMFL010000005">
    <property type="protein sequence ID" value="MBS9337517.1"/>
    <property type="molecule type" value="Genomic_DNA"/>
</dbReference>
<dbReference type="PRINTS" id="PR00419">
    <property type="entry name" value="ADXRDTASE"/>
</dbReference>
<dbReference type="Pfam" id="PF01593">
    <property type="entry name" value="Amino_oxidase"/>
    <property type="match status" value="1"/>
</dbReference>
<accession>A0ABS5QXI6</accession>
<proteinExistence type="inferred from homology"/>
<keyword evidence="3 5" id="KW-0560">Oxidoreductase</keyword>
<reference evidence="7 8" key="1">
    <citation type="submission" date="2020-02" db="EMBL/GenBank/DDBJ databases">
        <title>Fructobacillus sp. isolated from paper mulberry of Taiwan.</title>
        <authorList>
            <person name="Lin S.-T."/>
        </authorList>
    </citation>
    <scope>NUCLEOTIDE SEQUENCE [LARGE SCALE GENOMIC DNA]</scope>
    <source>
        <strain evidence="7 8">S1-1</strain>
    </source>
</reference>